<reference evidence="1 2" key="1">
    <citation type="submission" date="2015-10" db="EMBL/GenBank/DDBJ databases">
        <title>The cercosporin biosynthetic gene cluster was horizontally transferred to several fungal lineages and shown to be expanded in Cercospora beticola based on microsynteny with recipient genomes.</title>
        <authorList>
            <person name="De Jonge R."/>
            <person name="Ebert M.K."/>
            <person name="Suttle J.C."/>
            <person name="Jurick Ii W.M."/>
            <person name="Secor G.A."/>
            <person name="Thomma B.P."/>
            <person name="Van De Peer Y."/>
            <person name="Bolton M.D."/>
        </authorList>
    </citation>
    <scope>NUCLEOTIDE SEQUENCE [LARGE SCALE GENOMIC DNA]</scope>
    <source>
        <strain evidence="1 2">09-40</strain>
    </source>
</reference>
<accession>A0A2G5HG96</accession>
<dbReference type="EMBL" id="LKMD01000106">
    <property type="protein sequence ID" value="PIA91515.1"/>
    <property type="molecule type" value="Genomic_DNA"/>
</dbReference>
<evidence type="ECO:0000313" key="2">
    <source>
        <dbReference type="Proteomes" id="UP000230605"/>
    </source>
</evidence>
<evidence type="ECO:0008006" key="3">
    <source>
        <dbReference type="Google" id="ProtNLM"/>
    </source>
</evidence>
<sequence>MASKIQKCIKLLATMDILEVECIKQMSESHASALAGREDKKNVLFCLPQELRDEIYSLVGIIESQRDTEYLKPPLWHPLQLVSRQTRAEYLECMSTQILVGYYYDDEAEPSVWKKLPPSAIRHIIIEGPDPGCCNFKSRGIQCFDQTAEEARAHAPNYPRHPNVCRGYLQLKKLLPMIPDVECHAVRHRCSWWTEDGLCWAQILKRMDCAELAFDRTMLLDSGTDYCEQDSDFMGNISWRPNMIQGSISKEVINTDILAPRQPIHPLQEC</sequence>
<dbReference type="Proteomes" id="UP000230605">
    <property type="component" value="Chromosome 7"/>
</dbReference>
<comment type="caution">
    <text evidence="1">The sequence shown here is derived from an EMBL/GenBank/DDBJ whole genome shotgun (WGS) entry which is preliminary data.</text>
</comment>
<gene>
    <name evidence="1" type="ORF">CB0940_09527</name>
</gene>
<evidence type="ECO:0000313" key="1">
    <source>
        <dbReference type="EMBL" id="PIA91515.1"/>
    </source>
</evidence>
<name>A0A2G5HG96_CERBT</name>
<dbReference type="OrthoDB" id="10277083at2759"/>
<organism evidence="1 2">
    <name type="scientific">Cercospora beticola</name>
    <name type="common">Sugarbeet leaf spot fungus</name>
    <dbReference type="NCBI Taxonomy" id="122368"/>
    <lineage>
        <taxon>Eukaryota</taxon>
        <taxon>Fungi</taxon>
        <taxon>Dikarya</taxon>
        <taxon>Ascomycota</taxon>
        <taxon>Pezizomycotina</taxon>
        <taxon>Dothideomycetes</taxon>
        <taxon>Dothideomycetidae</taxon>
        <taxon>Mycosphaerellales</taxon>
        <taxon>Mycosphaerellaceae</taxon>
        <taxon>Cercospora</taxon>
    </lineage>
</organism>
<dbReference type="AlphaFoldDB" id="A0A2G5HG96"/>
<proteinExistence type="predicted"/>
<protein>
    <recommendedName>
        <fullName evidence="3">F-box domain-containing protein</fullName>
    </recommendedName>
</protein>